<dbReference type="InterPro" id="IPR015943">
    <property type="entry name" value="WD40/YVTN_repeat-like_dom_sf"/>
</dbReference>
<dbReference type="InParanoid" id="A0A165Q9V0"/>
<dbReference type="PANTHER" id="PTHR10971">
    <property type="entry name" value="MRNA EXPORT FACTOR AND BUB3"/>
    <property type="match status" value="1"/>
</dbReference>
<dbReference type="SUPFAM" id="SSF50978">
    <property type="entry name" value="WD40 repeat-like"/>
    <property type="match status" value="1"/>
</dbReference>
<dbReference type="SMART" id="SM00320">
    <property type="entry name" value="WD40"/>
    <property type="match status" value="6"/>
</dbReference>
<feature type="repeat" description="WD" evidence="3">
    <location>
        <begin position="92"/>
        <end position="124"/>
    </location>
</feature>
<dbReference type="InterPro" id="IPR001680">
    <property type="entry name" value="WD40_rpt"/>
</dbReference>
<gene>
    <name evidence="4" type="ORF">EXIGLDRAFT_725751</name>
</gene>
<dbReference type="FunCoup" id="A0A165Q9V0">
    <property type="interactions" value="614"/>
</dbReference>
<dbReference type="PROSITE" id="PS50294">
    <property type="entry name" value="WD_REPEATS_REGION"/>
    <property type="match status" value="2"/>
</dbReference>
<accession>A0A165Q9V0</accession>
<dbReference type="EMBL" id="KV425884">
    <property type="protein sequence ID" value="KZW03297.1"/>
    <property type="molecule type" value="Genomic_DNA"/>
</dbReference>
<dbReference type="PRINTS" id="PR00320">
    <property type="entry name" value="GPROTEINBRPT"/>
</dbReference>
<dbReference type="Gene3D" id="2.130.10.10">
    <property type="entry name" value="YVTN repeat-like/Quinoprotein amine dehydrogenase"/>
    <property type="match status" value="1"/>
</dbReference>
<dbReference type="OrthoDB" id="10262475at2759"/>
<proteinExistence type="predicted"/>
<protein>
    <submittedName>
        <fullName evidence="4">WD40 repeat-like protein</fullName>
    </submittedName>
</protein>
<sequence length="329" mass="36122">MADQKEIELASPPFDSISSVTFSPTNPSHLLVGGWDASVRLYDVNANDQKSKYDHKAAVLSCCFGDATKAYSGGLDTWVREFDLERETTRVLGQHAESISRVVWIKDTNTLISGAWDRTLRLWDPRAQAPCTATHPQPERVYCMDAVGNTIVVGMAGRHIYIYDARKMGEPLQKRESSLKFMTRAVACMIDGKGFATSSVEGRIAVDYLDPSPEAQVKKYAFKCHRQTVDGVDHVWPVNALAFHPVHNTFASGGSDGTVSLWDHTAKKRLRQYPKFKDGVPALAFSADGTKLAVAVSYCWDDGNKPAAGVGKTAVLVRDVGDEAKPKVK</sequence>
<evidence type="ECO:0000256" key="3">
    <source>
        <dbReference type="PROSITE-ProRule" id="PRU00221"/>
    </source>
</evidence>
<reference evidence="4 5" key="1">
    <citation type="journal article" date="2016" name="Mol. Biol. Evol.">
        <title>Comparative Genomics of Early-Diverging Mushroom-Forming Fungi Provides Insights into the Origins of Lignocellulose Decay Capabilities.</title>
        <authorList>
            <person name="Nagy L.G."/>
            <person name="Riley R."/>
            <person name="Tritt A."/>
            <person name="Adam C."/>
            <person name="Daum C."/>
            <person name="Floudas D."/>
            <person name="Sun H."/>
            <person name="Yadav J.S."/>
            <person name="Pangilinan J."/>
            <person name="Larsson K.H."/>
            <person name="Matsuura K."/>
            <person name="Barry K."/>
            <person name="Labutti K."/>
            <person name="Kuo R."/>
            <person name="Ohm R.A."/>
            <person name="Bhattacharya S.S."/>
            <person name="Shirouzu T."/>
            <person name="Yoshinaga Y."/>
            <person name="Martin F.M."/>
            <person name="Grigoriev I.V."/>
            <person name="Hibbett D.S."/>
        </authorList>
    </citation>
    <scope>NUCLEOTIDE SEQUENCE [LARGE SCALE GENOMIC DNA]</scope>
    <source>
        <strain evidence="4 5">HHB12029</strain>
    </source>
</reference>
<keyword evidence="5" id="KW-1185">Reference proteome</keyword>
<organism evidence="4 5">
    <name type="scientific">Exidia glandulosa HHB12029</name>
    <dbReference type="NCBI Taxonomy" id="1314781"/>
    <lineage>
        <taxon>Eukaryota</taxon>
        <taxon>Fungi</taxon>
        <taxon>Dikarya</taxon>
        <taxon>Basidiomycota</taxon>
        <taxon>Agaricomycotina</taxon>
        <taxon>Agaricomycetes</taxon>
        <taxon>Auriculariales</taxon>
        <taxon>Exidiaceae</taxon>
        <taxon>Exidia</taxon>
    </lineage>
</organism>
<name>A0A165Q9V0_EXIGL</name>
<dbReference type="Proteomes" id="UP000077266">
    <property type="component" value="Unassembled WGS sequence"/>
</dbReference>
<dbReference type="InterPro" id="IPR020472">
    <property type="entry name" value="WD40_PAC1"/>
</dbReference>
<feature type="repeat" description="WD" evidence="3">
    <location>
        <begin position="231"/>
        <end position="272"/>
    </location>
</feature>
<dbReference type="InterPro" id="IPR036322">
    <property type="entry name" value="WD40_repeat_dom_sf"/>
</dbReference>
<evidence type="ECO:0000256" key="2">
    <source>
        <dbReference type="ARBA" id="ARBA00022737"/>
    </source>
</evidence>
<keyword evidence="2" id="KW-0677">Repeat</keyword>
<evidence type="ECO:0000313" key="4">
    <source>
        <dbReference type="EMBL" id="KZW03297.1"/>
    </source>
</evidence>
<dbReference type="AlphaFoldDB" id="A0A165Q9V0"/>
<keyword evidence="1 3" id="KW-0853">WD repeat</keyword>
<evidence type="ECO:0000313" key="5">
    <source>
        <dbReference type="Proteomes" id="UP000077266"/>
    </source>
</evidence>
<evidence type="ECO:0000256" key="1">
    <source>
        <dbReference type="ARBA" id="ARBA00022574"/>
    </source>
</evidence>
<dbReference type="STRING" id="1314781.A0A165Q9V0"/>
<dbReference type="PROSITE" id="PS50082">
    <property type="entry name" value="WD_REPEATS_2"/>
    <property type="match status" value="2"/>
</dbReference>
<dbReference type="Pfam" id="PF00400">
    <property type="entry name" value="WD40"/>
    <property type="match status" value="3"/>
</dbReference>